<dbReference type="GO" id="GO:0016491">
    <property type="term" value="F:oxidoreductase activity"/>
    <property type="evidence" value="ECO:0007669"/>
    <property type="project" value="UniProtKB-KW"/>
</dbReference>
<dbReference type="PANTHER" id="PTHR24321">
    <property type="entry name" value="DEHYDROGENASES, SHORT CHAIN"/>
    <property type="match status" value="1"/>
</dbReference>
<dbReference type="PRINTS" id="PR00081">
    <property type="entry name" value="GDHRDH"/>
</dbReference>
<dbReference type="PRINTS" id="PR00080">
    <property type="entry name" value="SDRFAMILY"/>
</dbReference>
<dbReference type="Proteomes" id="UP001244011">
    <property type="component" value="Unassembled WGS sequence"/>
</dbReference>
<dbReference type="Pfam" id="PF13561">
    <property type="entry name" value="adh_short_C2"/>
    <property type="match status" value="1"/>
</dbReference>
<dbReference type="AlphaFoldDB" id="A0AAJ0FLZ9"/>
<evidence type="ECO:0000256" key="2">
    <source>
        <dbReference type="ARBA" id="ARBA00022857"/>
    </source>
</evidence>
<dbReference type="GeneID" id="85315633"/>
<gene>
    <name evidence="4" type="ORF">QBC33DRAFT_611366</name>
</gene>
<name>A0AAJ0FLZ9_9PEZI</name>
<reference evidence="4" key="1">
    <citation type="submission" date="2023-06" db="EMBL/GenBank/DDBJ databases">
        <title>Genome-scale phylogeny and comparative genomics of the fungal order Sordariales.</title>
        <authorList>
            <consortium name="Lawrence Berkeley National Laboratory"/>
            <person name="Hensen N."/>
            <person name="Bonometti L."/>
            <person name="Westerberg I."/>
            <person name="Brannstrom I.O."/>
            <person name="Guillou S."/>
            <person name="Cros-Aarteil S."/>
            <person name="Calhoun S."/>
            <person name="Haridas S."/>
            <person name="Kuo A."/>
            <person name="Mondo S."/>
            <person name="Pangilinan J."/>
            <person name="Riley R."/>
            <person name="Labutti K."/>
            <person name="Andreopoulos B."/>
            <person name="Lipzen A."/>
            <person name="Chen C."/>
            <person name="Yanf M."/>
            <person name="Daum C."/>
            <person name="Ng V."/>
            <person name="Clum A."/>
            <person name="Steindorff A."/>
            <person name="Ohm R."/>
            <person name="Martin F."/>
            <person name="Silar P."/>
            <person name="Natvig D."/>
            <person name="Lalanne C."/>
            <person name="Gautier V."/>
            <person name="Ament-Velasquez S.L."/>
            <person name="Kruys A."/>
            <person name="Hutchinson M.I."/>
            <person name="Powell A.J."/>
            <person name="Barry K."/>
            <person name="Miller A.N."/>
            <person name="Grigoriev I.V."/>
            <person name="Debuchy R."/>
            <person name="Gladieux P."/>
            <person name="Thoren M.H."/>
            <person name="Johannesson H."/>
        </authorList>
    </citation>
    <scope>NUCLEOTIDE SEQUENCE</scope>
    <source>
        <strain evidence="4">8032-3</strain>
    </source>
</reference>
<evidence type="ECO:0000256" key="3">
    <source>
        <dbReference type="ARBA" id="ARBA00023002"/>
    </source>
</evidence>
<sequence length="266" mass="28309">MASLLKGTAFITGAASGIGQYTALSLARHGIQRLALADINAAALRAANASLAAEFPSVEILALQMDVRSAVEVRDGVAETVRRFGRIDVAVNNAGVGGSGRMTHEIDEDEFARVVDVDLHGVWRCQREQLKVMVEQEDLGMREGRGRIINVASMYGLVAPCHTMSHTAYAAAKHGVVGLTKGDANTYGRYNIRINAICPGYVETPLIKASMSHDPGSPLALDIERTPLKRMATMEEVGDAITFLASPMSSFMTGSTLVADGGFTSN</sequence>
<comment type="similarity">
    <text evidence="1">Belongs to the short-chain dehydrogenases/reductases (SDR) family.</text>
</comment>
<dbReference type="EMBL" id="MU839009">
    <property type="protein sequence ID" value="KAK1767249.1"/>
    <property type="molecule type" value="Genomic_DNA"/>
</dbReference>
<evidence type="ECO:0000256" key="1">
    <source>
        <dbReference type="ARBA" id="ARBA00006484"/>
    </source>
</evidence>
<comment type="caution">
    <text evidence="4">The sequence shown here is derived from an EMBL/GenBank/DDBJ whole genome shotgun (WGS) entry which is preliminary data.</text>
</comment>
<dbReference type="InterPro" id="IPR036291">
    <property type="entry name" value="NAD(P)-bd_dom_sf"/>
</dbReference>
<dbReference type="PANTHER" id="PTHR24321:SF12">
    <property type="entry name" value="SHORT-CHAIN DEHYDROGENASE_REDUCTASE FAMILY, PUTATIVE (AFU_ORTHOLOGUE AFUA_5G14340)-RELATED"/>
    <property type="match status" value="1"/>
</dbReference>
<dbReference type="FunFam" id="3.40.50.720:FF:000084">
    <property type="entry name" value="Short-chain dehydrogenase reductase"/>
    <property type="match status" value="1"/>
</dbReference>
<dbReference type="Gene3D" id="3.40.50.720">
    <property type="entry name" value="NAD(P)-binding Rossmann-like Domain"/>
    <property type="match status" value="1"/>
</dbReference>
<organism evidence="4 5">
    <name type="scientific">Phialemonium atrogriseum</name>
    <dbReference type="NCBI Taxonomy" id="1093897"/>
    <lineage>
        <taxon>Eukaryota</taxon>
        <taxon>Fungi</taxon>
        <taxon>Dikarya</taxon>
        <taxon>Ascomycota</taxon>
        <taxon>Pezizomycotina</taxon>
        <taxon>Sordariomycetes</taxon>
        <taxon>Sordariomycetidae</taxon>
        <taxon>Cephalothecales</taxon>
        <taxon>Cephalothecaceae</taxon>
        <taxon>Phialemonium</taxon>
    </lineage>
</organism>
<dbReference type="InterPro" id="IPR002347">
    <property type="entry name" value="SDR_fam"/>
</dbReference>
<proteinExistence type="inferred from homology"/>
<dbReference type="CDD" id="cd05233">
    <property type="entry name" value="SDR_c"/>
    <property type="match status" value="1"/>
</dbReference>
<evidence type="ECO:0000313" key="5">
    <source>
        <dbReference type="Proteomes" id="UP001244011"/>
    </source>
</evidence>
<evidence type="ECO:0000313" key="4">
    <source>
        <dbReference type="EMBL" id="KAK1767249.1"/>
    </source>
</evidence>
<dbReference type="RefSeq" id="XP_060283462.1">
    <property type="nucleotide sequence ID" value="XM_060432446.1"/>
</dbReference>
<keyword evidence="2" id="KW-0521">NADP</keyword>
<dbReference type="SUPFAM" id="SSF51735">
    <property type="entry name" value="NAD(P)-binding Rossmann-fold domains"/>
    <property type="match status" value="1"/>
</dbReference>
<keyword evidence="5" id="KW-1185">Reference proteome</keyword>
<keyword evidence="3" id="KW-0560">Oxidoreductase</keyword>
<accession>A0AAJ0FLZ9</accession>
<protein>
    <submittedName>
        <fullName evidence="4">3-oxoacyl-reductase</fullName>
    </submittedName>
</protein>